<reference evidence="9 10" key="1">
    <citation type="journal article" date="2008" name="Nature">
        <title>The genome of Laccaria bicolor provides insights into mycorrhizal symbiosis.</title>
        <authorList>
            <person name="Martin F."/>
            <person name="Aerts A."/>
            <person name="Ahren D."/>
            <person name="Brun A."/>
            <person name="Danchin E.G.J."/>
            <person name="Duchaussoy F."/>
            <person name="Gibon J."/>
            <person name="Kohler A."/>
            <person name="Lindquist E."/>
            <person name="Pereda V."/>
            <person name="Salamov A."/>
            <person name="Shapiro H.J."/>
            <person name="Wuyts J."/>
            <person name="Blaudez D."/>
            <person name="Buee M."/>
            <person name="Brokstein P."/>
            <person name="Canbaeck B."/>
            <person name="Cohen D."/>
            <person name="Courty P.E."/>
            <person name="Coutinho P.M."/>
            <person name="Delaruelle C."/>
            <person name="Detter J.C."/>
            <person name="Deveau A."/>
            <person name="DiFazio S."/>
            <person name="Duplessis S."/>
            <person name="Fraissinet-Tachet L."/>
            <person name="Lucic E."/>
            <person name="Frey-Klett P."/>
            <person name="Fourrey C."/>
            <person name="Feussner I."/>
            <person name="Gay G."/>
            <person name="Grimwood J."/>
            <person name="Hoegger P.J."/>
            <person name="Jain P."/>
            <person name="Kilaru S."/>
            <person name="Labbe J."/>
            <person name="Lin Y.C."/>
            <person name="Legue V."/>
            <person name="Le Tacon F."/>
            <person name="Marmeisse R."/>
            <person name="Melayah D."/>
            <person name="Montanini B."/>
            <person name="Muratet M."/>
            <person name="Nehls U."/>
            <person name="Niculita-Hirzel H."/>
            <person name="Oudot-Le Secq M.P."/>
            <person name="Peter M."/>
            <person name="Quesneville H."/>
            <person name="Rajashekar B."/>
            <person name="Reich M."/>
            <person name="Rouhier N."/>
            <person name="Schmutz J."/>
            <person name="Yin T."/>
            <person name="Chalot M."/>
            <person name="Henrissat B."/>
            <person name="Kuees U."/>
            <person name="Lucas S."/>
            <person name="Van de Peer Y."/>
            <person name="Podila G.K."/>
            <person name="Polle A."/>
            <person name="Pukkila P.J."/>
            <person name="Richardson P.M."/>
            <person name="Rouze P."/>
            <person name="Sanders I.R."/>
            <person name="Stajich J.E."/>
            <person name="Tunlid A."/>
            <person name="Tuskan G."/>
            <person name="Grigoriev I.V."/>
        </authorList>
    </citation>
    <scope>NUCLEOTIDE SEQUENCE [LARGE SCALE GENOMIC DNA]</scope>
    <source>
        <strain evidence="10">S238N-H82 / ATCC MYA-4686</strain>
    </source>
</reference>
<evidence type="ECO:0000256" key="4">
    <source>
        <dbReference type="ARBA" id="ARBA00022722"/>
    </source>
</evidence>
<dbReference type="PANTHER" id="PTHR10642">
    <property type="entry name" value="RIBONUCLEASE H1"/>
    <property type="match status" value="1"/>
</dbReference>
<protein>
    <recommendedName>
        <fullName evidence="3">ribonuclease H</fullName>
        <ecNumber evidence="3">3.1.26.4</ecNumber>
    </recommendedName>
</protein>
<sequence length="182" mass="20231">MGHPNIEQRKFNFCPTLAGRDLEHLITQCPMCTRFFAACCSHQSYGGDLALPNKRVCHHFQLVFIDGACSNNGRDDAKAGLGITIGDDEECCWSIAVKDAVDPVGPRTSQRAELLAAIEGLKQLETSNRLRKGDSLHKPPRRDTDTLGPTYIVVADSEYVVKGITEWFPTWRVKNWRTAAGK</sequence>
<evidence type="ECO:0000256" key="7">
    <source>
        <dbReference type="ARBA" id="ARBA00022801"/>
    </source>
</evidence>
<dbReference type="AlphaFoldDB" id="B0DKK5"/>
<dbReference type="GO" id="GO:0004523">
    <property type="term" value="F:RNA-DNA hybrid ribonuclease activity"/>
    <property type="evidence" value="ECO:0007669"/>
    <property type="project" value="UniProtKB-EC"/>
</dbReference>
<gene>
    <name evidence="9" type="ORF">LACBIDRAFT_303885</name>
</gene>
<keyword evidence="10" id="KW-1185">Reference proteome</keyword>
<keyword evidence="7" id="KW-0378">Hydrolase</keyword>
<keyword evidence="4" id="KW-0540">Nuclease</keyword>
<accession>B0DKK5</accession>
<dbReference type="GeneID" id="6079984"/>
<keyword evidence="6" id="KW-0255">Endonuclease</keyword>
<evidence type="ECO:0000259" key="8">
    <source>
        <dbReference type="PROSITE" id="PS50879"/>
    </source>
</evidence>
<dbReference type="PROSITE" id="PS50879">
    <property type="entry name" value="RNASE_H_1"/>
    <property type="match status" value="1"/>
</dbReference>
<dbReference type="InterPro" id="IPR050092">
    <property type="entry name" value="RNase_H"/>
</dbReference>
<proteinExistence type="inferred from homology"/>
<dbReference type="Gene3D" id="3.30.420.10">
    <property type="entry name" value="Ribonuclease H-like superfamily/Ribonuclease H"/>
    <property type="match status" value="1"/>
</dbReference>
<dbReference type="InterPro" id="IPR012337">
    <property type="entry name" value="RNaseH-like_sf"/>
</dbReference>
<comment type="similarity">
    <text evidence="2">Belongs to the RNase H family.</text>
</comment>
<name>B0DKK5_LACBS</name>
<dbReference type="PANTHER" id="PTHR10642:SF26">
    <property type="entry name" value="RIBONUCLEASE H1"/>
    <property type="match status" value="1"/>
</dbReference>
<dbReference type="Pfam" id="PF00075">
    <property type="entry name" value="RNase_H"/>
    <property type="match status" value="1"/>
</dbReference>
<dbReference type="GO" id="GO:0043137">
    <property type="term" value="P:DNA replication, removal of RNA primer"/>
    <property type="evidence" value="ECO:0007669"/>
    <property type="project" value="TreeGrafter"/>
</dbReference>
<evidence type="ECO:0000256" key="5">
    <source>
        <dbReference type="ARBA" id="ARBA00022723"/>
    </source>
</evidence>
<dbReference type="KEGG" id="lbc:LACBIDRAFT_303885"/>
<comment type="catalytic activity">
    <reaction evidence="1">
        <text>Endonucleolytic cleavage to 5'-phosphomonoester.</text>
        <dbReference type="EC" id="3.1.26.4"/>
    </reaction>
</comment>
<keyword evidence="5" id="KW-0479">Metal-binding</keyword>
<evidence type="ECO:0000313" key="10">
    <source>
        <dbReference type="Proteomes" id="UP000001194"/>
    </source>
</evidence>
<dbReference type="EC" id="3.1.26.4" evidence="3"/>
<evidence type="ECO:0000313" key="9">
    <source>
        <dbReference type="EMBL" id="EDR04960.1"/>
    </source>
</evidence>
<dbReference type="OrthoDB" id="407198at2759"/>
<evidence type="ECO:0000256" key="6">
    <source>
        <dbReference type="ARBA" id="ARBA00022759"/>
    </source>
</evidence>
<dbReference type="GO" id="GO:0046872">
    <property type="term" value="F:metal ion binding"/>
    <property type="evidence" value="ECO:0007669"/>
    <property type="project" value="UniProtKB-KW"/>
</dbReference>
<dbReference type="SUPFAM" id="SSF53098">
    <property type="entry name" value="Ribonuclease H-like"/>
    <property type="match status" value="1"/>
</dbReference>
<dbReference type="InterPro" id="IPR036397">
    <property type="entry name" value="RNaseH_sf"/>
</dbReference>
<dbReference type="Proteomes" id="UP000001194">
    <property type="component" value="Unassembled WGS sequence"/>
</dbReference>
<dbReference type="InterPro" id="IPR002156">
    <property type="entry name" value="RNaseH_domain"/>
</dbReference>
<evidence type="ECO:0000256" key="2">
    <source>
        <dbReference type="ARBA" id="ARBA00005300"/>
    </source>
</evidence>
<dbReference type="STRING" id="486041.B0DKK5"/>
<evidence type="ECO:0000256" key="1">
    <source>
        <dbReference type="ARBA" id="ARBA00000077"/>
    </source>
</evidence>
<organism evidence="10">
    <name type="scientific">Laccaria bicolor (strain S238N-H82 / ATCC MYA-4686)</name>
    <name type="common">Bicoloured deceiver</name>
    <name type="synonym">Laccaria laccata var. bicolor</name>
    <dbReference type="NCBI Taxonomy" id="486041"/>
    <lineage>
        <taxon>Eukaryota</taxon>
        <taxon>Fungi</taxon>
        <taxon>Dikarya</taxon>
        <taxon>Basidiomycota</taxon>
        <taxon>Agaricomycotina</taxon>
        <taxon>Agaricomycetes</taxon>
        <taxon>Agaricomycetidae</taxon>
        <taxon>Agaricales</taxon>
        <taxon>Agaricineae</taxon>
        <taxon>Hydnangiaceae</taxon>
        <taxon>Laccaria</taxon>
    </lineage>
</organism>
<evidence type="ECO:0000256" key="3">
    <source>
        <dbReference type="ARBA" id="ARBA00012180"/>
    </source>
</evidence>
<dbReference type="HOGENOM" id="CLU_030894_4_0_1"/>
<dbReference type="EMBL" id="DS547115">
    <property type="protein sequence ID" value="EDR04960.1"/>
    <property type="molecule type" value="Genomic_DNA"/>
</dbReference>
<dbReference type="RefSeq" id="XP_001884350.1">
    <property type="nucleotide sequence ID" value="XM_001884315.1"/>
</dbReference>
<dbReference type="GO" id="GO:0003676">
    <property type="term" value="F:nucleic acid binding"/>
    <property type="evidence" value="ECO:0007669"/>
    <property type="project" value="InterPro"/>
</dbReference>
<dbReference type="FunCoup" id="B0DKK5">
    <property type="interactions" value="55"/>
</dbReference>
<feature type="domain" description="RNase H type-1" evidence="8">
    <location>
        <begin position="57"/>
        <end position="182"/>
    </location>
</feature>
<dbReference type="InParanoid" id="B0DKK5"/>